<protein>
    <recommendedName>
        <fullName evidence="2">DUF7144 domain-containing protein</fullName>
    </recommendedName>
</protein>
<keyword evidence="4" id="KW-1185">Reference proteome</keyword>
<evidence type="ECO:0000259" key="2">
    <source>
        <dbReference type="Pfam" id="PF23636"/>
    </source>
</evidence>
<dbReference type="Proteomes" id="UP001500751">
    <property type="component" value="Unassembled WGS sequence"/>
</dbReference>
<accession>A0ABP5FCX1</accession>
<evidence type="ECO:0000313" key="4">
    <source>
        <dbReference type="Proteomes" id="UP001500751"/>
    </source>
</evidence>
<keyword evidence="1" id="KW-0812">Transmembrane</keyword>
<sequence length="138" mass="14726">MADMRSADDRGDRGDTAARIGTLMAGILMIVLGILAVLQGISAIDGDEVYGPVADYSFRWSQSSWGWIHLVVGVLVLISGFLVFTGSALARMIGIVLASFSVIANFLSLPFHPVWSIALIGIGMFAVWALCQNVGPDR</sequence>
<organism evidence="3 4">
    <name type="scientific">Catenulispora yoronensis</name>
    <dbReference type="NCBI Taxonomy" id="450799"/>
    <lineage>
        <taxon>Bacteria</taxon>
        <taxon>Bacillati</taxon>
        <taxon>Actinomycetota</taxon>
        <taxon>Actinomycetes</taxon>
        <taxon>Catenulisporales</taxon>
        <taxon>Catenulisporaceae</taxon>
        <taxon>Catenulispora</taxon>
    </lineage>
</organism>
<dbReference type="EMBL" id="BAAAQN010000009">
    <property type="protein sequence ID" value="GAA2024093.1"/>
    <property type="molecule type" value="Genomic_DNA"/>
</dbReference>
<comment type="caution">
    <text evidence="3">The sequence shown here is derived from an EMBL/GenBank/DDBJ whole genome shotgun (WGS) entry which is preliminary data.</text>
</comment>
<evidence type="ECO:0000313" key="3">
    <source>
        <dbReference type="EMBL" id="GAA2024093.1"/>
    </source>
</evidence>
<proteinExistence type="predicted"/>
<reference evidence="4" key="1">
    <citation type="journal article" date="2019" name="Int. J. Syst. Evol. Microbiol.">
        <title>The Global Catalogue of Microorganisms (GCM) 10K type strain sequencing project: providing services to taxonomists for standard genome sequencing and annotation.</title>
        <authorList>
            <consortium name="The Broad Institute Genomics Platform"/>
            <consortium name="The Broad Institute Genome Sequencing Center for Infectious Disease"/>
            <person name="Wu L."/>
            <person name="Ma J."/>
        </authorList>
    </citation>
    <scope>NUCLEOTIDE SEQUENCE [LARGE SCALE GENOMIC DNA]</scope>
    <source>
        <strain evidence="4">JCM 16014</strain>
    </source>
</reference>
<dbReference type="Pfam" id="PF23636">
    <property type="entry name" value="DUF7144"/>
    <property type="match status" value="1"/>
</dbReference>
<dbReference type="InterPro" id="IPR055568">
    <property type="entry name" value="DUF7144"/>
</dbReference>
<evidence type="ECO:0000256" key="1">
    <source>
        <dbReference type="SAM" id="Phobius"/>
    </source>
</evidence>
<gene>
    <name evidence="3" type="ORF">GCM10009839_22340</name>
</gene>
<feature type="domain" description="DUF7144" evidence="2">
    <location>
        <begin position="22"/>
        <end position="132"/>
    </location>
</feature>
<name>A0ABP5FCX1_9ACTN</name>
<feature type="transmembrane region" description="Helical" evidence="1">
    <location>
        <begin position="20"/>
        <end position="44"/>
    </location>
</feature>
<feature type="transmembrane region" description="Helical" evidence="1">
    <location>
        <begin position="89"/>
        <end position="107"/>
    </location>
</feature>
<keyword evidence="1" id="KW-1133">Transmembrane helix</keyword>
<feature type="transmembrane region" description="Helical" evidence="1">
    <location>
        <begin position="64"/>
        <end position="84"/>
    </location>
</feature>
<dbReference type="RefSeq" id="WP_344665453.1">
    <property type="nucleotide sequence ID" value="NZ_BAAAQN010000009.1"/>
</dbReference>
<feature type="transmembrane region" description="Helical" evidence="1">
    <location>
        <begin position="113"/>
        <end position="131"/>
    </location>
</feature>
<keyword evidence="1" id="KW-0472">Membrane</keyword>